<gene>
    <name evidence="13" type="primary">Ptprf</name>
    <name evidence="13" type="ORF">AWC38_SpisGene22211</name>
</gene>
<dbReference type="PROSITE" id="PS50853">
    <property type="entry name" value="FN3"/>
    <property type="match status" value="8"/>
</dbReference>
<dbReference type="GO" id="GO:0016020">
    <property type="term" value="C:membrane"/>
    <property type="evidence" value="ECO:0007669"/>
    <property type="project" value="UniProtKB-SubCell"/>
</dbReference>
<dbReference type="PANTHER" id="PTHR46957">
    <property type="entry name" value="CYTOKINE RECEPTOR"/>
    <property type="match status" value="1"/>
</dbReference>
<organism evidence="13 14">
    <name type="scientific">Stylophora pistillata</name>
    <name type="common">Smooth cauliflower coral</name>
    <dbReference type="NCBI Taxonomy" id="50429"/>
    <lineage>
        <taxon>Eukaryota</taxon>
        <taxon>Metazoa</taxon>
        <taxon>Cnidaria</taxon>
        <taxon>Anthozoa</taxon>
        <taxon>Hexacorallia</taxon>
        <taxon>Scleractinia</taxon>
        <taxon>Astrocoeniina</taxon>
        <taxon>Pocilloporidae</taxon>
        <taxon>Stylophora</taxon>
    </lineage>
</organism>
<dbReference type="AlphaFoldDB" id="A0A2B4RBL7"/>
<dbReference type="SUPFAM" id="SSF49265">
    <property type="entry name" value="Fibronectin type III"/>
    <property type="match status" value="5"/>
</dbReference>
<feature type="domain" description="Fibronectin type-III" evidence="11">
    <location>
        <begin position="1137"/>
        <end position="1234"/>
    </location>
</feature>
<dbReference type="PANTHER" id="PTHR46957:SF3">
    <property type="entry name" value="CYTOKINE RECEPTOR"/>
    <property type="match status" value="1"/>
</dbReference>
<dbReference type="PRINTS" id="PR00014">
    <property type="entry name" value="FNTYPEIII"/>
</dbReference>
<sequence length="1248" mass="138214">MALRMEVWALGSSIQKDDRNAKENYRPITLLPCVGKVLEKLVGTQINTALGSRFYQNSSANRKAHCLETTLINVVEDWRLARDARQVMRILSTDMSKAFDSLHPSLLLCKLKVYGLQESAIQLLGSYLNERKYQVKISRHVSSSRFVSRGCPRGSALGPLLWNVFQNDPSYCLTVNLSMYVDDRQIYHAGADQAAVISLLKDSANLATTCGSTLSRHVTGLEKYTEYKFQVLAYTSEGDGPKGSVEVERTMEDAPSRPPSNFYVTATSSTTVTASWQLPSVDSRNGIIKGFKVFYKRKDSSGSGIILTINGGSTFKKNVTGLNKYTEYEFQVLAFTSVGDGPYSSMVVERTNEDVPSQPPGNFTSTASTSTSITASWQLPPADSRNGVITGYKLFYKKRGISRPARMQPINNQATHTQEVTELNKFTEYEFQILAFTSVGDGPKSTTIFEKTKEAAPSGPPSQFNVTVNSSTSIIASWHLPPEESRHGIIIGYKLFYKEKDSGFGTFLTINNGKTSKRVINLDEYTEYEFQVLAFTSAGNGPNTSSVFTKTMEDAPSAPTSLAVVDVPPSNLHGPRITLSWSKPTELNGVIRGYNLFYSHGGGAPKGIPVMDKDTLRHTVDVLGGMTYRFHVRAVTVKPGVNGTITVTTKEYEPSVGPDSLFSSQLNKTTFNISWEPLQNEMSYGRVILYEVRADVWWTAHFHNWFAPNNLTANTSETFVVLFDLMVCYKYNISVRAYTGAGPGPYSEPLELVTSSQTPGEFRATSYGTTHVTLTWKHSNSKELVTYTVNYNGTKFYDKSFKHVGAQKTNSTTYAVRGLFPGTSYKFEIYGSSDCGKTANKSVYITTHIMAPNSPLPLNMTDVEVSGTAVDIYLWPVEQENGPISAYQVIVLKVVDGVEELPGDYGSQLKAASDAKKDYFDFYIAAEIENVPVIEKPWKFTVGDSEKTANYKNEILESGENYIVYERALTKTKDVILEGKASKVAKITISPDTQSILLASVIALSFTVFVLLVKICGLIWQQSRSRAVPNKWIQNKEEIDFNGVKSSPDQQSSKEEASDPNTYMELKPRPSNQKYKLFYKKKDLGFGTSLTIDNGKTSKRVINLDEYTEYEFQVLAFTSAGSGPNSSSVFTKTMEDAPSTPTSLSSVDVPPSKLHGPRITLSWSKPTEPNGVIRGYDLFYSHSGGAPKGIPLMDRDTLRHTVDVLGGMTYRFHVRAVTIKPGANGTLIISTKEYGKLCFHIFKMTFHD</sequence>
<keyword evidence="13" id="KW-0675">Receptor</keyword>
<accession>A0A2B4RBL7</accession>
<evidence type="ECO:0000256" key="5">
    <source>
        <dbReference type="ARBA" id="ARBA00022989"/>
    </source>
</evidence>
<dbReference type="InterPro" id="IPR057598">
    <property type="entry name" value="Fn3_PTPRU"/>
</dbReference>
<dbReference type="InterPro" id="IPR000477">
    <property type="entry name" value="RT_dom"/>
</dbReference>
<keyword evidence="3" id="KW-0732">Signal</keyword>
<dbReference type="InterPro" id="IPR013783">
    <property type="entry name" value="Ig-like_fold"/>
</dbReference>
<proteinExistence type="predicted"/>
<evidence type="ECO:0000256" key="2">
    <source>
        <dbReference type="ARBA" id="ARBA00022692"/>
    </source>
</evidence>
<dbReference type="InterPro" id="IPR003961">
    <property type="entry name" value="FN3_dom"/>
</dbReference>
<evidence type="ECO:0000259" key="12">
    <source>
        <dbReference type="PROSITE" id="PS50878"/>
    </source>
</evidence>
<evidence type="ECO:0000256" key="10">
    <source>
        <dbReference type="SAM" id="Phobius"/>
    </source>
</evidence>
<dbReference type="InterPro" id="IPR050713">
    <property type="entry name" value="RTP_Phos/Ushers"/>
</dbReference>
<dbReference type="Pfam" id="PF00041">
    <property type="entry name" value="fn3"/>
    <property type="match status" value="5"/>
</dbReference>
<feature type="domain" description="Fibronectin type-III" evidence="11">
    <location>
        <begin position="657"/>
        <end position="758"/>
    </location>
</feature>
<feature type="domain" description="Fibronectin type-III" evidence="11">
    <location>
        <begin position="258"/>
        <end position="354"/>
    </location>
</feature>
<keyword evidence="8" id="KW-0325">Glycoprotein</keyword>
<feature type="domain" description="Fibronectin type-III" evidence="11">
    <location>
        <begin position="1048"/>
        <end position="1136"/>
    </location>
</feature>
<feature type="domain" description="Fibronectin type-III" evidence="11">
    <location>
        <begin position="759"/>
        <end position="852"/>
    </location>
</feature>
<evidence type="ECO:0000256" key="8">
    <source>
        <dbReference type="ARBA" id="ARBA00023180"/>
    </source>
</evidence>
<keyword evidence="2 10" id="KW-0812">Transmembrane</keyword>
<feature type="transmembrane region" description="Helical" evidence="10">
    <location>
        <begin position="996"/>
        <end position="1020"/>
    </location>
</feature>
<keyword evidence="14" id="KW-1185">Reference proteome</keyword>
<dbReference type="EMBL" id="LSMT01000916">
    <property type="protein sequence ID" value="PFX13685.1"/>
    <property type="molecule type" value="Genomic_DNA"/>
</dbReference>
<feature type="domain" description="Reverse transcriptase" evidence="12">
    <location>
        <begin position="1"/>
        <end position="236"/>
    </location>
</feature>
<dbReference type="InterPro" id="IPR036116">
    <property type="entry name" value="FN3_sf"/>
</dbReference>
<feature type="domain" description="Fibronectin type-III" evidence="11">
    <location>
        <begin position="359"/>
        <end position="455"/>
    </location>
</feature>
<dbReference type="Pfam" id="PF23144">
    <property type="entry name" value="Fn3_PTPRU"/>
    <property type="match status" value="1"/>
</dbReference>
<keyword evidence="4" id="KW-0677">Repeat</keyword>
<protein>
    <submittedName>
        <fullName evidence="13">Receptor-type tyrosine-protein phosphatase F</fullName>
    </submittedName>
</protein>
<evidence type="ECO:0000259" key="11">
    <source>
        <dbReference type="PROSITE" id="PS50853"/>
    </source>
</evidence>
<evidence type="ECO:0000256" key="3">
    <source>
        <dbReference type="ARBA" id="ARBA00022729"/>
    </source>
</evidence>
<evidence type="ECO:0000256" key="1">
    <source>
        <dbReference type="ARBA" id="ARBA00004479"/>
    </source>
</evidence>
<comment type="subcellular location">
    <subcellularLocation>
        <location evidence="1">Membrane</location>
        <topology evidence="1">Single-pass type I membrane protein</topology>
    </subcellularLocation>
</comment>
<feature type="domain" description="Fibronectin type-III" evidence="11">
    <location>
        <begin position="558"/>
        <end position="652"/>
    </location>
</feature>
<evidence type="ECO:0000256" key="9">
    <source>
        <dbReference type="SAM" id="MobiDB-lite"/>
    </source>
</evidence>
<evidence type="ECO:0000256" key="7">
    <source>
        <dbReference type="ARBA" id="ARBA00023157"/>
    </source>
</evidence>
<evidence type="ECO:0000256" key="6">
    <source>
        <dbReference type="ARBA" id="ARBA00023136"/>
    </source>
</evidence>
<dbReference type="FunFam" id="2.60.40.10:FF:000028">
    <property type="entry name" value="Neuronal cell adhesion molecule"/>
    <property type="match status" value="1"/>
</dbReference>
<dbReference type="Gene3D" id="2.60.40.10">
    <property type="entry name" value="Immunoglobulins"/>
    <property type="match status" value="9"/>
</dbReference>
<comment type="caution">
    <text evidence="13">The sequence shown here is derived from an EMBL/GenBank/DDBJ whole genome shotgun (WGS) entry which is preliminary data.</text>
</comment>
<dbReference type="Pfam" id="PF00078">
    <property type="entry name" value="RVT_1"/>
    <property type="match status" value="1"/>
</dbReference>
<keyword evidence="6 10" id="KW-0472">Membrane</keyword>
<feature type="region of interest" description="Disordered" evidence="9">
    <location>
        <begin position="1042"/>
        <end position="1068"/>
    </location>
</feature>
<reference evidence="14" key="1">
    <citation type="journal article" date="2017" name="bioRxiv">
        <title>Comparative analysis of the genomes of Stylophora pistillata and Acropora digitifera provides evidence for extensive differences between species of corals.</title>
        <authorList>
            <person name="Voolstra C.R."/>
            <person name="Li Y."/>
            <person name="Liew Y.J."/>
            <person name="Baumgarten S."/>
            <person name="Zoccola D."/>
            <person name="Flot J.-F."/>
            <person name="Tambutte S."/>
            <person name="Allemand D."/>
            <person name="Aranda M."/>
        </authorList>
    </citation>
    <scope>NUCLEOTIDE SEQUENCE [LARGE SCALE GENOMIC DNA]</scope>
</reference>
<feature type="domain" description="Fibronectin type-III" evidence="11">
    <location>
        <begin position="460"/>
        <end position="554"/>
    </location>
</feature>
<evidence type="ECO:0000313" key="13">
    <source>
        <dbReference type="EMBL" id="PFX13685.1"/>
    </source>
</evidence>
<dbReference type="CDD" id="cd00063">
    <property type="entry name" value="FN3"/>
    <property type="match status" value="9"/>
</dbReference>
<dbReference type="Proteomes" id="UP000225706">
    <property type="component" value="Unassembled WGS sequence"/>
</dbReference>
<dbReference type="PROSITE" id="PS50878">
    <property type="entry name" value="RT_POL"/>
    <property type="match status" value="1"/>
</dbReference>
<name>A0A2B4RBL7_STYPI</name>
<dbReference type="FunFam" id="2.60.40.10:FF:000093">
    <property type="entry name" value="Down syndrome cell adhesion molecule, isoform B"/>
    <property type="match status" value="2"/>
</dbReference>
<evidence type="ECO:0000256" key="4">
    <source>
        <dbReference type="ARBA" id="ARBA00022737"/>
    </source>
</evidence>
<keyword evidence="5 10" id="KW-1133">Transmembrane helix</keyword>
<dbReference type="OrthoDB" id="5979503at2759"/>
<evidence type="ECO:0000313" key="14">
    <source>
        <dbReference type="Proteomes" id="UP000225706"/>
    </source>
</evidence>
<keyword evidence="7" id="KW-1015">Disulfide bond</keyword>
<dbReference type="SMART" id="SM00060">
    <property type="entry name" value="FN3"/>
    <property type="match status" value="9"/>
</dbReference>